<evidence type="ECO:0000313" key="2">
    <source>
        <dbReference type="Proteomes" id="UP001187471"/>
    </source>
</evidence>
<evidence type="ECO:0000313" key="1">
    <source>
        <dbReference type="EMBL" id="KAK2969531.1"/>
    </source>
</evidence>
<name>A0AA88QS44_9ASTE</name>
<reference evidence="1" key="1">
    <citation type="submission" date="2022-12" db="EMBL/GenBank/DDBJ databases">
        <title>Draft genome assemblies for two species of Escallonia (Escalloniales).</title>
        <authorList>
            <person name="Chanderbali A."/>
            <person name="Dervinis C."/>
            <person name="Anghel I."/>
            <person name="Soltis D."/>
            <person name="Soltis P."/>
            <person name="Zapata F."/>
        </authorList>
    </citation>
    <scope>NUCLEOTIDE SEQUENCE</scope>
    <source>
        <strain evidence="1">UCBG92.1500</strain>
        <tissue evidence="1">Leaf</tissue>
    </source>
</reference>
<dbReference type="Pfam" id="PF21737">
    <property type="entry name" value="DUF6865"/>
    <property type="match status" value="1"/>
</dbReference>
<dbReference type="InterPro" id="IPR049198">
    <property type="entry name" value="DUF6865"/>
</dbReference>
<dbReference type="PANTHER" id="PTHR35282:SF11">
    <property type="entry name" value="EG5651"/>
    <property type="match status" value="1"/>
</dbReference>
<keyword evidence="2" id="KW-1185">Reference proteome</keyword>
<organism evidence="1 2">
    <name type="scientific">Escallonia rubra</name>
    <dbReference type="NCBI Taxonomy" id="112253"/>
    <lineage>
        <taxon>Eukaryota</taxon>
        <taxon>Viridiplantae</taxon>
        <taxon>Streptophyta</taxon>
        <taxon>Embryophyta</taxon>
        <taxon>Tracheophyta</taxon>
        <taxon>Spermatophyta</taxon>
        <taxon>Magnoliopsida</taxon>
        <taxon>eudicotyledons</taxon>
        <taxon>Gunneridae</taxon>
        <taxon>Pentapetalae</taxon>
        <taxon>asterids</taxon>
        <taxon>campanulids</taxon>
        <taxon>Escalloniales</taxon>
        <taxon>Escalloniaceae</taxon>
        <taxon>Escallonia</taxon>
    </lineage>
</organism>
<gene>
    <name evidence="1" type="ORF">RJ640_029824</name>
</gene>
<dbReference type="EMBL" id="JAVXUO010002800">
    <property type="protein sequence ID" value="KAK2969531.1"/>
    <property type="molecule type" value="Genomic_DNA"/>
</dbReference>
<proteinExistence type="predicted"/>
<dbReference type="PANTHER" id="PTHR35282">
    <property type="entry name" value="F5D14.24 PROTEIN"/>
    <property type="match status" value="1"/>
</dbReference>
<dbReference type="Proteomes" id="UP001187471">
    <property type="component" value="Unassembled WGS sequence"/>
</dbReference>
<sequence>MSNLLSSGNLVMSEKLLFSETQLHFMDIKACREELSLDLARELLIAISYSIPDKVLDCVSSERSNIGNGVAVIEVDGADDLRSKLISISYNQSPDFGVIACPCTGCNVLP</sequence>
<protein>
    <submittedName>
        <fullName evidence="1">Uncharacterized protein</fullName>
    </submittedName>
</protein>
<dbReference type="AlphaFoldDB" id="A0AA88QS44"/>
<comment type="caution">
    <text evidence="1">The sequence shown here is derived from an EMBL/GenBank/DDBJ whole genome shotgun (WGS) entry which is preliminary data.</text>
</comment>
<accession>A0AA88QS44</accession>